<feature type="transmembrane region" description="Helical" evidence="1">
    <location>
        <begin position="431"/>
        <end position="455"/>
    </location>
</feature>
<dbReference type="STRING" id="1464122.SAMN05421737_109104"/>
<feature type="transmembrane region" description="Helical" evidence="1">
    <location>
        <begin position="399"/>
        <end position="419"/>
    </location>
</feature>
<feature type="transmembrane region" description="Helical" evidence="1">
    <location>
        <begin position="149"/>
        <end position="170"/>
    </location>
</feature>
<accession>A0A1G6M6J6</accession>
<dbReference type="AlphaFoldDB" id="A0A1G6M6J6"/>
<feature type="transmembrane region" description="Helical" evidence="1">
    <location>
        <begin position="370"/>
        <end position="393"/>
    </location>
</feature>
<sequence length="489" mass="54942">MKKSFKICKIVLKMWLKEFAKVINSYQKLILLVFFLGSILFVGAYGSYQLTSPIMETFLQGNHESLTLLVFAALMNTSVISVALYIAFKTITPEQDRLSTQLNWFPLSKFDIQVGYYLPFVAMITFTTLLFTSIMMLPSLLVHGIDIGFIGWLYAVILLQTLMIVSLAHATYTILYVSMKKVGLPLPKSLSLFALTAICVILGLSLFDLNEITTAATNFDYKLFYLLAPLFLVVFDLMVTSPSMIFAVTGVLLLAVAIPFITMLLPYNQPEKRQVTLLSSVEGPKNKYLALMMKELKTAIRHEETISTFVMIVTLLLIAVISFEFTPTVYAILPYFLAALASLHALQSYGNDVHMFPLYRFYALETRVVFGAKLSALVAVALFQLIVFFLFIVSPYLTVNMLLICVAVLLTASLILYAIGSIIPINKDNPLTGVFSFASLLVFVIPMFFIINTFFPNLSLGVKIGIIIVFESILLYLAFYVTKWRLHYV</sequence>
<dbReference type="RefSeq" id="WP_090776271.1">
    <property type="nucleotide sequence ID" value="NZ_FMYM01000009.1"/>
</dbReference>
<evidence type="ECO:0000313" key="2">
    <source>
        <dbReference type="EMBL" id="SDC50987.1"/>
    </source>
</evidence>
<feature type="transmembrane region" description="Helical" evidence="1">
    <location>
        <begin position="245"/>
        <end position="265"/>
    </location>
</feature>
<evidence type="ECO:0000313" key="3">
    <source>
        <dbReference type="Proteomes" id="UP000242662"/>
    </source>
</evidence>
<feature type="transmembrane region" description="Helical" evidence="1">
    <location>
        <begin position="68"/>
        <end position="88"/>
    </location>
</feature>
<keyword evidence="1" id="KW-0812">Transmembrane</keyword>
<gene>
    <name evidence="2" type="ORF">SAMN05421737_109104</name>
</gene>
<feature type="transmembrane region" description="Helical" evidence="1">
    <location>
        <begin position="306"/>
        <end position="323"/>
    </location>
</feature>
<feature type="transmembrane region" description="Helical" evidence="1">
    <location>
        <begin position="190"/>
        <end position="209"/>
    </location>
</feature>
<feature type="transmembrane region" description="Helical" evidence="1">
    <location>
        <begin position="329"/>
        <end position="349"/>
    </location>
</feature>
<evidence type="ECO:0000256" key="1">
    <source>
        <dbReference type="SAM" id="Phobius"/>
    </source>
</evidence>
<dbReference type="EMBL" id="FMYM01000009">
    <property type="protein sequence ID" value="SDC50987.1"/>
    <property type="molecule type" value="Genomic_DNA"/>
</dbReference>
<reference evidence="3" key="1">
    <citation type="submission" date="2016-09" db="EMBL/GenBank/DDBJ databases">
        <authorList>
            <person name="Varghese N."/>
            <person name="Submissions S."/>
        </authorList>
    </citation>
    <scope>NUCLEOTIDE SEQUENCE [LARGE SCALE GENOMIC DNA]</scope>
    <source>
        <strain evidence="3">25nlg</strain>
    </source>
</reference>
<feature type="transmembrane region" description="Helical" evidence="1">
    <location>
        <begin position="29"/>
        <end position="48"/>
    </location>
</feature>
<feature type="transmembrane region" description="Helical" evidence="1">
    <location>
        <begin position="116"/>
        <end position="137"/>
    </location>
</feature>
<protein>
    <recommendedName>
        <fullName evidence="4">ABC-2 type transport system permease protein</fullName>
    </recommendedName>
</protein>
<keyword evidence="1" id="KW-1133">Transmembrane helix</keyword>
<proteinExistence type="predicted"/>
<keyword evidence="1" id="KW-0472">Membrane</keyword>
<organism evidence="2 3">
    <name type="scientific">Shouchella lonarensis</name>
    <dbReference type="NCBI Taxonomy" id="1464122"/>
    <lineage>
        <taxon>Bacteria</taxon>
        <taxon>Bacillati</taxon>
        <taxon>Bacillota</taxon>
        <taxon>Bacilli</taxon>
        <taxon>Bacillales</taxon>
        <taxon>Bacillaceae</taxon>
        <taxon>Shouchella</taxon>
    </lineage>
</organism>
<feature type="transmembrane region" description="Helical" evidence="1">
    <location>
        <begin position="461"/>
        <end position="481"/>
    </location>
</feature>
<name>A0A1G6M6J6_9BACI</name>
<evidence type="ECO:0008006" key="4">
    <source>
        <dbReference type="Google" id="ProtNLM"/>
    </source>
</evidence>
<dbReference type="OrthoDB" id="2935976at2"/>
<dbReference type="Proteomes" id="UP000242662">
    <property type="component" value="Unassembled WGS sequence"/>
</dbReference>
<keyword evidence="3" id="KW-1185">Reference proteome</keyword>